<sequence length="100" mass="10804">MEGMEEEGEVDDTSSVVSCSSTGTEQLKYKKRGRLATLLLGSSRQTLFSKSGSKRSFQRSTDASYPNLDANSQDVTDPDEVTGSSSNQRLGSPLSQMFIA</sequence>
<evidence type="ECO:0000256" key="1">
    <source>
        <dbReference type="SAM" id="MobiDB-lite"/>
    </source>
</evidence>
<dbReference type="AlphaFoldDB" id="A0AAV5WPQ9"/>
<feature type="region of interest" description="Disordered" evidence="1">
    <location>
        <begin position="47"/>
        <end position="100"/>
    </location>
</feature>
<evidence type="ECO:0000313" key="2">
    <source>
        <dbReference type="EMBL" id="GMT33378.1"/>
    </source>
</evidence>
<reference evidence="2" key="1">
    <citation type="submission" date="2023-10" db="EMBL/GenBank/DDBJ databases">
        <title>Genome assembly of Pristionchus species.</title>
        <authorList>
            <person name="Yoshida K."/>
            <person name="Sommer R.J."/>
        </authorList>
    </citation>
    <scope>NUCLEOTIDE SEQUENCE</scope>
    <source>
        <strain evidence="2">RS5133</strain>
    </source>
</reference>
<protein>
    <submittedName>
        <fullName evidence="2">Uncharacterized protein</fullName>
    </submittedName>
</protein>
<evidence type="ECO:0000313" key="3">
    <source>
        <dbReference type="Proteomes" id="UP001432322"/>
    </source>
</evidence>
<comment type="caution">
    <text evidence="2">The sequence shown here is derived from an EMBL/GenBank/DDBJ whole genome shotgun (WGS) entry which is preliminary data.</text>
</comment>
<dbReference type="Proteomes" id="UP001432322">
    <property type="component" value="Unassembled WGS sequence"/>
</dbReference>
<organism evidence="2 3">
    <name type="scientific">Pristionchus fissidentatus</name>
    <dbReference type="NCBI Taxonomy" id="1538716"/>
    <lineage>
        <taxon>Eukaryota</taxon>
        <taxon>Metazoa</taxon>
        <taxon>Ecdysozoa</taxon>
        <taxon>Nematoda</taxon>
        <taxon>Chromadorea</taxon>
        <taxon>Rhabditida</taxon>
        <taxon>Rhabditina</taxon>
        <taxon>Diplogasteromorpha</taxon>
        <taxon>Diplogasteroidea</taxon>
        <taxon>Neodiplogasteridae</taxon>
        <taxon>Pristionchus</taxon>
    </lineage>
</organism>
<name>A0AAV5WPQ9_9BILA</name>
<keyword evidence="3" id="KW-1185">Reference proteome</keyword>
<feature type="compositionally biased region" description="Acidic residues" evidence="1">
    <location>
        <begin position="1"/>
        <end position="12"/>
    </location>
</feature>
<feature type="compositionally biased region" description="Polar residues" evidence="1">
    <location>
        <begin position="58"/>
        <end position="75"/>
    </location>
</feature>
<feature type="compositionally biased region" description="Polar residues" evidence="1">
    <location>
        <begin position="82"/>
        <end position="100"/>
    </location>
</feature>
<accession>A0AAV5WPQ9</accession>
<gene>
    <name evidence="2" type="ORF">PFISCL1PPCAC_24675</name>
</gene>
<feature type="region of interest" description="Disordered" evidence="1">
    <location>
        <begin position="1"/>
        <end position="25"/>
    </location>
</feature>
<proteinExistence type="predicted"/>
<feature type="compositionally biased region" description="Low complexity" evidence="1">
    <location>
        <begin position="13"/>
        <end position="22"/>
    </location>
</feature>
<dbReference type="EMBL" id="BTSY01000006">
    <property type="protein sequence ID" value="GMT33378.1"/>
    <property type="molecule type" value="Genomic_DNA"/>
</dbReference>